<dbReference type="EMBL" id="QGKY02002305">
    <property type="protein sequence ID" value="KAF2530473.1"/>
    <property type="molecule type" value="Genomic_DNA"/>
</dbReference>
<feature type="region of interest" description="Disordered" evidence="1">
    <location>
        <begin position="1"/>
        <end position="29"/>
    </location>
</feature>
<evidence type="ECO:0000313" key="2">
    <source>
        <dbReference type="EMBL" id="KAF2530473.1"/>
    </source>
</evidence>
<sequence length="429" mass="46992">MHSALSNTTKGTPSSRRQAAVASPDGPAPMITGPLTQMHRLLSEKSSLPMSLNMLSILRGEFDRIAKRKFRSSLRHSEAPAEVSVYVSSDAGGISSLLLHFTLLLIQFLASPPIYFCFWGRVSSLVRNPLARRSFRWWICFFWTHGEVVGALARMERDGSTLLTGPVAVCDPSQRSSMVLGDSACVLCGVLVKRPFFLLFQAALKFRYLEMRLALTIWRQRWYGGSLSAYECPTISPPGRHLWLLGDLSAALSLLIFSTWFSTGSSIDDGRASGSSLGFIGIFPSTPGVASQVTSTTLRFLEAANGNVIFSGCGWLRRCPIWQCAYPIAKRGRVTSIGSVLAVFVLVVRETGYCTAATTNPSFGVICRVVKLGSSLLFKYGINPFSAWSSSASETMKIASLARSLGTSYFKRRLEKTSEAMRLNPSFRG</sequence>
<proteinExistence type="predicted"/>
<dbReference type="AlphaFoldDB" id="A0A8S9FBC2"/>
<comment type="caution">
    <text evidence="2">The sequence shown here is derived from an EMBL/GenBank/DDBJ whole genome shotgun (WGS) entry which is preliminary data.</text>
</comment>
<protein>
    <submittedName>
        <fullName evidence="2">Uncharacterized protein</fullName>
    </submittedName>
</protein>
<accession>A0A8S9FBC2</accession>
<gene>
    <name evidence="2" type="ORF">F2Q70_00031278</name>
</gene>
<reference evidence="2" key="1">
    <citation type="submission" date="2019-12" db="EMBL/GenBank/DDBJ databases">
        <title>Genome sequencing and annotation of Brassica cretica.</title>
        <authorList>
            <person name="Studholme D.J."/>
            <person name="Sarris P.F."/>
        </authorList>
    </citation>
    <scope>NUCLEOTIDE SEQUENCE</scope>
    <source>
        <strain evidence="2">PFS-102/07</strain>
        <tissue evidence="2">Leaf</tissue>
    </source>
</reference>
<evidence type="ECO:0000256" key="1">
    <source>
        <dbReference type="SAM" id="MobiDB-lite"/>
    </source>
</evidence>
<feature type="compositionally biased region" description="Polar residues" evidence="1">
    <location>
        <begin position="1"/>
        <end position="17"/>
    </location>
</feature>
<organism evidence="2">
    <name type="scientific">Brassica cretica</name>
    <name type="common">Mustard</name>
    <dbReference type="NCBI Taxonomy" id="69181"/>
    <lineage>
        <taxon>Eukaryota</taxon>
        <taxon>Viridiplantae</taxon>
        <taxon>Streptophyta</taxon>
        <taxon>Embryophyta</taxon>
        <taxon>Tracheophyta</taxon>
        <taxon>Spermatophyta</taxon>
        <taxon>Magnoliopsida</taxon>
        <taxon>eudicotyledons</taxon>
        <taxon>Gunneridae</taxon>
        <taxon>Pentapetalae</taxon>
        <taxon>rosids</taxon>
        <taxon>malvids</taxon>
        <taxon>Brassicales</taxon>
        <taxon>Brassicaceae</taxon>
        <taxon>Brassiceae</taxon>
        <taxon>Brassica</taxon>
    </lineage>
</organism>
<name>A0A8S9FBC2_BRACR</name>